<dbReference type="AlphaFoldDB" id="A0A0G1CFF7"/>
<dbReference type="PANTHER" id="PTHR21015:SF22">
    <property type="entry name" value="GLYCOSYLTRANSFERASE"/>
    <property type="match status" value="1"/>
</dbReference>
<protein>
    <submittedName>
        <fullName evidence="1">Teichoic acid biosynthesis related protein</fullName>
    </submittedName>
</protein>
<gene>
    <name evidence="1" type="ORF">UV20_C0002G0100</name>
</gene>
<reference evidence="1 2" key="1">
    <citation type="journal article" date="2015" name="Nature">
        <title>rRNA introns, odd ribosomes, and small enigmatic genomes across a large radiation of phyla.</title>
        <authorList>
            <person name="Brown C.T."/>
            <person name="Hug L.A."/>
            <person name="Thomas B.C."/>
            <person name="Sharon I."/>
            <person name="Castelle C.J."/>
            <person name="Singh A."/>
            <person name="Wilkins M.J."/>
            <person name="Williams K.H."/>
            <person name="Banfield J.F."/>
        </authorList>
    </citation>
    <scope>NUCLEOTIDE SEQUENCE [LARGE SCALE GENOMIC DNA]</scope>
</reference>
<accession>A0A0G1CFF7</accession>
<proteinExistence type="predicted"/>
<dbReference type="GO" id="GO:0016757">
    <property type="term" value="F:glycosyltransferase activity"/>
    <property type="evidence" value="ECO:0007669"/>
    <property type="project" value="TreeGrafter"/>
</dbReference>
<dbReference type="PANTHER" id="PTHR21015">
    <property type="entry name" value="UDP-N-ACETYLGLUCOSAMINE--N-ACETYLMURAMYL-(PENTAPEPTIDE) PYROPHOSPHORYL-UNDECAPRENOL N-ACETYLGLUCOSAMINE TRANSFERASE 1"/>
    <property type="match status" value="1"/>
</dbReference>
<dbReference type="Gene3D" id="3.40.50.2000">
    <property type="entry name" value="Glycogen Phosphorylase B"/>
    <property type="match status" value="1"/>
</dbReference>
<evidence type="ECO:0000313" key="1">
    <source>
        <dbReference type="EMBL" id="KKS57311.1"/>
    </source>
</evidence>
<dbReference type="Proteomes" id="UP000034837">
    <property type="component" value="Unassembled WGS sequence"/>
</dbReference>
<name>A0A0G1CFF7_9BACT</name>
<organism evidence="1 2">
    <name type="scientific">Candidatus Magasanikbacteria bacterium GW2011_GWA2_42_32</name>
    <dbReference type="NCBI Taxonomy" id="1619039"/>
    <lineage>
        <taxon>Bacteria</taxon>
        <taxon>Candidatus Magasanikiibacteriota</taxon>
    </lineage>
</organism>
<sequence length="347" mass="39919">MAKIIYGVAGEGSGHASRSKILIEHLLGQGHQVKVVSHDKGYENLSPYFDVLKISGLRMTYKHNQLHYVETLFANLLKLPGLQRSFQKIKNLIEEFAPQIIISDFEPLTALIAHLKNISLISVDNQHQLTNTRFSYPREYLEEAVLAKTVSRLMVYRTKAYLVTSFFNTPITHARTYLFPPILRQEVLEARPSQGNFVLIYVNSNFSDLVDVLEKIGKQFVVYGISSNKKIKNITFKKPSQKEFLEDLTHCQAVIATAGLSLISEALYLGKPYLAIPVKHQFEQILNAYYLEKLGYGKFLKEITREGIESFLFDLPFYDRNLLKYKRSDNRQIFNKLDSLIQKYSIK</sequence>
<dbReference type="InterPro" id="IPR005262">
    <property type="entry name" value="MJ1255-like"/>
</dbReference>
<dbReference type="Pfam" id="PF13528">
    <property type="entry name" value="Glyco_trans_1_3"/>
    <property type="match status" value="1"/>
</dbReference>
<evidence type="ECO:0000313" key="2">
    <source>
        <dbReference type="Proteomes" id="UP000034837"/>
    </source>
</evidence>
<dbReference type="NCBIfam" id="TIGR00661">
    <property type="entry name" value="MJ1255"/>
    <property type="match status" value="1"/>
</dbReference>
<comment type="caution">
    <text evidence="1">The sequence shown here is derived from an EMBL/GenBank/DDBJ whole genome shotgun (WGS) entry which is preliminary data.</text>
</comment>
<dbReference type="SUPFAM" id="SSF53756">
    <property type="entry name" value="UDP-Glycosyltransferase/glycogen phosphorylase"/>
    <property type="match status" value="1"/>
</dbReference>
<dbReference type="EMBL" id="LCDO01000002">
    <property type="protein sequence ID" value="KKS57311.1"/>
    <property type="molecule type" value="Genomic_DNA"/>
</dbReference>